<protein>
    <submittedName>
        <fullName evidence="1">Uncharacterized protein</fullName>
    </submittedName>
</protein>
<evidence type="ECO:0000313" key="1">
    <source>
        <dbReference type="EMBL" id="KAE9404560.1"/>
    </source>
</evidence>
<dbReference type="EMBL" id="ML769415">
    <property type="protein sequence ID" value="KAE9404560.1"/>
    <property type="molecule type" value="Genomic_DNA"/>
</dbReference>
<reference evidence="1" key="1">
    <citation type="journal article" date="2019" name="Environ. Microbiol.">
        <title>Fungal ecological strategies reflected in gene transcription - a case study of two litter decomposers.</title>
        <authorList>
            <person name="Barbi F."/>
            <person name="Kohler A."/>
            <person name="Barry K."/>
            <person name="Baskaran P."/>
            <person name="Daum C."/>
            <person name="Fauchery L."/>
            <person name="Ihrmark K."/>
            <person name="Kuo A."/>
            <person name="LaButti K."/>
            <person name="Lipzen A."/>
            <person name="Morin E."/>
            <person name="Grigoriev I.V."/>
            <person name="Henrissat B."/>
            <person name="Lindahl B."/>
            <person name="Martin F."/>
        </authorList>
    </citation>
    <scope>NUCLEOTIDE SEQUENCE</scope>
    <source>
        <strain evidence="1">JB14</strain>
    </source>
</reference>
<gene>
    <name evidence="1" type="ORF">BT96DRAFT_935485</name>
</gene>
<organism evidence="1 2">
    <name type="scientific">Gymnopus androsaceus JB14</name>
    <dbReference type="NCBI Taxonomy" id="1447944"/>
    <lineage>
        <taxon>Eukaryota</taxon>
        <taxon>Fungi</taxon>
        <taxon>Dikarya</taxon>
        <taxon>Basidiomycota</taxon>
        <taxon>Agaricomycotina</taxon>
        <taxon>Agaricomycetes</taxon>
        <taxon>Agaricomycetidae</taxon>
        <taxon>Agaricales</taxon>
        <taxon>Marasmiineae</taxon>
        <taxon>Omphalotaceae</taxon>
        <taxon>Gymnopus</taxon>
    </lineage>
</organism>
<proteinExistence type="predicted"/>
<sequence length="275" mass="30654">MSGLSYFPDTAEEAALEICISLMHSFIMSFSKSAEDAGMKAPSAFAAWKFMTDDHALARTVEKQFKALGVKDDCSKVKFANLTSFAHEKFIGLYKTLMSIAFSNTLVPDLRLWSESLMSSSDSELDEFQKITDYVHELMNNKAYPINQESNMLAGDGHSDLFHECFTCIRNMVHTISLDNVRKKPDNRDARQAVDAALRLKIGLKCTPAQALSRHYLMKAALNEHASLQALENVTQTRNPVTAARRVRIGVICKILVEGLVKWKQKLAGSLSALD</sequence>
<name>A0A6A4I3R0_9AGAR</name>
<accession>A0A6A4I3R0</accession>
<keyword evidence="2" id="KW-1185">Reference proteome</keyword>
<dbReference type="Proteomes" id="UP000799118">
    <property type="component" value="Unassembled WGS sequence"/>
</dbReference>
<dbReference type="OrthoDB" id="432970at2759"/>
<dbReference type="AlphaFoldDB" id="A0A6A4I3R0"/>
<evidence type="ECO:0000313" key="2">
    <source>
        <dbReference type="Proteomes" id="UP000799118"/>
    </source>
</evidence>